<accession>A0A370H4C7</accession>
<comment type="caution">
    <text evidence="10">Lacks conserved residue(s) required for the propagation of feature annotation.</text>
</comment>
<dbReference type="GO" id="GO:0005986">
    <property type="term" value="P:sucrose biosynthetic process"/>
    <property type="evidence" value="ECO:0007669"/>
    <property type="project" value="TreeGrafter"/>
</dbReference>
<dbReference type="GO" id="GO:0046872">
    <property type="term" value="F:metal ion binding"/>
    <property type="evidence" value="ECO:0007669"/>
    <property type="project" value="UniProtKB-KW"/>
</dbReference>
<dbReference type="GO" id="GO:0006000">
    <property type="term" value="P:fructose metabolic process"/>
    <property type="evidence" value="ECO:0007669"/>
    <property type="project" value="TreeGrafter"/>
</dbReference>
<dbReference type="RefSeq" id="WP_068023326.1">
    <property type="nucleotide sequence ID" value="NZ_QQAZ01000005.1"/>
</dbReference>
<sequence length="358" mass="39829">MPEGLKTLTRYTIEQEHRHPGSSGEFSALLNVVATATKIIANQVTRGRIVGSLGAQPAENLPPTVHRRLDAIANDIMVAESQWTGPLSALLSEQMDDFHRVPTEYRRGKYLLAFDPLDGSSNIDVNLPVGTIFSVLRAPEDDRVPEAGDFLQPGVSQVCAGFTLYGPATMLVLTTGSGVDGFTLDREIGAFVLTHPRLRIPEDTSGFAINAANERFWERPVRRYVHECLEGVEGPRGRDFNMRWVASLVADTFHILTRGGVYLYPYDTRFPERPGRVSLLYGANPIAFVIEQAGGWATTGGERVLEVRPQRLHQRVPLILGSRNEVERIERYHREPDEGPSFDASLFGTRSLFRPGRH</sequence>
<dbReference type="EC" id="3.1.3.11" evidence="10"/>
<dbReference type="STRING" id="1210089.GCA_001613165_04686"/>
<dbReference type="NCBIfam" id="NF006779">
    <property type="entry name" value="PRK09293.1-3"/>
    <property type="match status" value="1"/>
</dbReference>
<dbReference type="InterPro" id="IPR044015">
    <property type="entry name" value="FBPase_C_dom"/>
</dbReference>
<proteinExistence type="inferred from homology"/>
<gene>
    <name evidence="10" type="primary">fbp</name>
    <name evidence="14" type="ORF">DFR68_105526</name>
</gene>
<evidence type="ECO:0000313" key="14">
    <source>
        <dbReference type="EMBL" id="RDI51049.1"/>
    </source>
</evidence>
<evidence type="ECO:0000256" key="10">
    <source>
        <dbReference type="HAMAP-Rule" id="MF_01855"/>
    </source>
</evidence>
<comment type="catalytic activity">
    <reaction evidence="1 10">
        <text>beta-D-fructose 1,6-bisphosphate + H2O = beta-D-fructose 6-phosphate + phosphate</text>
        <dbReference type="Rhea" id="RHEA:11064"/>
        <dbReference type="ChEBI" id="CHEBI:15377"/>
        <dbReference type="ChEBI" id="CHEBI:32966"/>
        <dbReference type="ChEBI" id="CHEBI:43474"/>
        <dbReference type="ChEBI" id="CHEBI:57634"/>
        <dbReference type="EC" id="3.1.3.11"/>
    </reaction>
</comment>
<dbReference type="PANTHER" id="PTHR11556">
    <property type="entry name" value="FRUCTOSE-1,6-BISPHOSPHATASE-RELATED"/>
    <property type="match status" value="1"/>
</dbReference>
<dbReference type="GO" id="GO:0030388">
    <property type="term" value="P:fructose 1,6-bisphosphate metabolic process"/>
    <property type="evidence" value="ECO:0007669"/>
    <property type="project" value="TreeGrafter"/>
</dbReference>
<dbReference type="Gene3D" id="3.30.540.10">
    <property type="entry name" value="Fructose-1,6-Bisphosphatase, subunit A, domain 1"/>
    <property type="match status" value="1"/>
</dbReference>
<keyword evidence="4" id="KW-0113">Calvin cycle</keyword>
<dbReference type="EMBL" id="QQAZ01000005">
    <property type="protein sequence ID" value="RDI51049.1"/>
    <property type="molecule type" value="Genomic_DNA"/>
</dbReference>
<comment type="pathway">
    <text evidence="9">Carbohydrate biosynthesis.</text>
</comment>
<evidence type="ECO:0000256" key="2">
    <source>
        <dbReference type="ARBA" id="ARBA00010941"/>
    </source>
</evidence>
<evidence type="ECO:0000313" key="15">
    <source>
        <dbReference type="Proteomes" id="UP000255355"/>
    </source>
</evidence>
<dbReference type="Proteomes" id="UP000255355">
    <property type="component" value="Unassembled WGS sequence"/>
</dbReference>
<evidence type="ECO:0000259" key="12">
    <source>
        <dbReference type="Pfam" id="PF00316"/>
    </source>
</evidence>
<comment type="subcellular location">
    <subcellularLocation>
        <location evidence="10">Cytoplasm</location>
    </subcellularLocation>
</comment>
<dbReference type="CDD" id="cd00354">
    <property type="entry name" value="FBPase"/>
    <property type="match status" value="1"/>
</dbReference>
<feature type="domain" description="Fructose-1-6-bisphosphatase class 1 C-terminal" evidence="13">
    <location>
        <begin position="200"/>
        <end position="333"/>
    </location>
</feature>
<protein>
    <recommendedName>
        <fullName evidence="10">Fructose-1,6-bisphosphatase class 1</fullName>
        <shortName evidence="10">FBPase class 1</shortName>
        <ecNumber evidence="10">3.1.3.11</ecNumber>
    </recommendedName>
    <alternativeName>
        <fullName evidence="10">D-fructose-1,6-bisphosphate 1-phosphohydrolase class 1</fullName>
    </alternativeName>
</protein>
<comment type="similarity">
    <text evidence="2 10 11">Belongs to the FBPase class 1 family.</text>
</comment>
<reference evidence="14 15" key="1">
    <citation type="submission" date="2018-07" db="EMBL/GenBank/DDBJ databases">
        <title>Genomic Encyclopedia of Type Strains, Phase IV (KMG-IV): sequencing the most valuable type-strain genomes for metagenomic binning, comparative biology and taxonomic classification.</title>
        <authorList>
            <person name="Goeker M."/>
        </authorList>
    </citation>
    <scope>NUCLEOTIDE SEQUENCE [LARGE SCALE GENOMIC DNA]</scope>
    <source>
        <strain evidence="14 15">DSM 44952</strain>
    </source>
</reference>
<evidence type="ECO:0000256" key="8">
    <source>
        <dbReference type="ARBA" id="ARBA00023277"/>
    </source>
</evidence>
<dbReference type="HAMAP" id="MF_01855">
    <property type="entry name" value="FBPase_class1"/>
    <property type="match status" value="1"/>
</dbReference>
<dbReference type="SUPFAM" id="SSF56655">
    <property type="entry name" value="Carbohydrate phosphatase"/>
    <property type="match status" value="1"/>
</dbReference>
<dbReference type="InterPro" id="IPR028343">
    <property type="entry name" value="FBPtase"/>
</dbReference>
<dbReference type="OrthoDB" id="9806756at2"/>
<feature type="binding site" evidence="10">
    <location>
        <position position="210"/>
    </location>
    <ligand>
        <name>substrate</name>
    </ligand>
</feature>
<evidence type="ECO:0000256" key="9">
    <source>
        <dbReference type="ARBA" id="ARBA00024331"/>
    </source>
</evidence>
<keyword evidence="5" id="KW-0479">Metal-binding</keyword>
<keyword evidence="6 10" id="KW-0378">Hydrolase</keyword>
<evidence type="ECO:0000256" key="7">
    <source>
        <dbReference type="ARBA" id="ARBA00022842"/>
    </source>
</evidence>
<evidence type="ECO:0000256" key="3">
    <source>
        <dbReference type="ARBA" id="ARBA00022490"/>
    </source>
</evidence>
<dbReference type="PANTHER" id="PTHR11556:SF35">
    <property type="entry name" value="SEDOHEPTULOSE-1,7-BISPHOSPHATASE, CHLOROPLASTIC"/>
    <property type="match status" value="1"/>
</dbReference>
<keyword evidence="8 10" id="KW-0119">Carbohydrate metabolism</keyword>
<dbReference type="GO" id="GO:0005829">
    <property type="term" value="C:cytosol"/>
    <property type="evidence" value="ECO:0007669"/>
    <property type="project" value="TreeGrafter"/>
</dbReference>
<comment type="subunit">
    <text evidence="10">Homotetramer.</text>
</comment>
<feature type="domain" description="Fructose-1-6-bisphosphatase class I N-terminal" evidence="12">
    <location>
        <begin position="6"/>
        <end position="196"/>
    </location>
</feature>
<feature type="binding site" evidence="10">
    <location>
        <begin position="118"/>
        <end position="121"/>
    </location>
    <ligand>
        <name>substrate</name>
    </ligand>
</feature>
<dbReference type="GO" id="GO:0042132">
    <property type="term" value="F:fructose 1,6-bisphosphate 1-phosphatase activity"/>
    <property type="evidence" value="ECO:0007669"/>
    <property type="project" value="UniProtKB-UniRule"/>
</dbReference>
<dbReference type="AlphaFoldDB" id="A0A370H4C7"/>
<organism evidence="14 15">
    <name type="scientific">Nocardia mexicana</name>
    <dbReference type="NCBI Taxonomy" id="279262"/>
    <lineage>
        <taxon>Bacteria</taxon>
        <taxon>Bacillati</taxon>
        <taxon>Actinomycetota</taxon>
        <taxon>Actinomycetes</taxon>
        <taxon>Mycobacteriales</taxon>
        <taxon>Nocardiaceae</taxon>
        <taxon>Nocardia</taxon>
    </lineage>
</organism>
<evidence type="ECO:0000256" key="4">
    <source>
        <dbReference type="ARBA" id="ARBA00022567"/>
    </source>
</evidence>
<comment type="caution">
    <text evidence="14">The sequence shown here is derived from an EMBL/GenBank/DDBJ whole genome shotgun (WGS) entry which is preliminary data.</text>
</comment>
<dbReference type="Pfam" id="PF18913">
    <property type="entry name" value="FBPase_C"/>
    <property type="match status" value="1"/>
</dbReference>
<keyword evidence="3 10" id="KW-0963">Cytoplasm</keyword>
<dbReference type="GO" id="GO:0006002">
    <property type="term" value="P:fructose 6-phosphate metabolic process"/>
    <property type="evidence" value="ECO:0007669"/>
    <property type="project" value="TreeGrafter"/>
</dbReference>
<dbReference type="GO" id="GO:0006094">
    <property type="term" value="P:gluconeogenesis"/>
    <property type="evidence" value="ECO:0007669"/>
    <property type="project" value="UniProtKB-UniRule"/>
</dbReference>
<evidence type="ECO:0000256" key="5">
    <source>
        <dbReference type="ARBA" id="ARBA00022723"/>
    </source>
</evidence>
<dbReference type="InterPro" id="IPR033391">
    <property type="entry name" value="FBPase_N"/>
</dbReference>
<keyword evidence="7" id="KW-0460">Magnesium</keyword>
<evidence type="ECO:0000256" key="6">
    <source>
        <dbReference type="ARBA" id="ARBA00022801"/>
    </source>
</evidence>
<feature type="binding site" evidence="10">
    <location>
        <begin position="262"/>
        <end position="264"/>
    </location>
    <ligand>
        <name>substrate</name>
    </ligand>
</feature>
<dbReference type="GO" id="GO:0019253">
    <property type="term" value="P:reductive pentose-phosphate cycle"/>
    <property type="evidence" value="ECO:0007669"/>
    <property type="project" value="UniProtKB-KW"/>
</dbReference>
<dbReference type="PRINTS" id="PR00115">
    <property type="entry name" value="F16BPHPHTASE"/>
</dbReference>
<dbReference type="Pfam" id="PF00316">
    <property type="entry name" value="FBPase"/>
    <property type="match status" value="1"/>
</dbReference>
<keyword evidence="15" id="KW-1185">Reference proteome</keyword>
<evidence type="ECO:0000259" key="13">
    <source>
        <dbReference type="Pfam" id="PF18913"/>
    </source>
</evidence>
<dbReference type="FunFam" id="3.40.190.80:FF:000011">
    <property type="entry name" value="Fructose-1,6-bisphosphatase class 1"/>
    <property type="match status" value="1"/>
</dbReference>
<dbReference type="InterPro" id="IPR000146">
    <property type="entry name" value="FBPase_class-1"/>
</dbReference>
<evidence type="ECO:0000256" key="1">
    <source>
        <dbReference type="ARBA" id="ARBA00001273"/>
    </source>
</evidence>
<dbReference type="Gene3D" id="3.40.190.80">
    <property type="match status" value="1"/>
</dbReference>
<evidence type="ECO:0000256" key="11">
    <source>
        <dbReference type="RuleBase" id="RU000508"/>
    </source>
</evidence>
<dbReference type="PIRSF" id="PIRSF500210">
    <property type="entry name" value="FBPtase"/>
    <property type="match status" value="1"/>
</dbReference>
<name>A0A370H4C7_9NOCA</name>
<dbReference type="PIRSF" id="PIRSF000904">
    <property type="entry name" value="FBPtase_SBPase"/>
    <property type="match status" value="1"/>
</dbReference>